<dbReference type="PANTHER" id="PTHR37984">
    <property type="entry name" value="PROTEIN CBG26694"/>
    <property type="match status" value="1"/>
</dbReference>
<gene>
    <name evidence="1" type="ORF">EVAR_43381_1</name>
</gene>
<accession>A0A4C1WSI1</accession>
<comment type="caution">
    <text evidence="1">The sequence shown here is derived from an EMBL/GenBank/DDBJ whole genome shotgun (WGS) entry which is preliminary data.</text>
</comment>
<keyword evidence="2" id="KW-1185">Reference proteome</keyword>
<evidence type="ECO:0008006" key="3">
    <source>
        <dbReference type="Google" id="ProtNLM"/>
    </source>
</evidence>
<dbReference type="Proteomes" id="UP000299102">
    <property type="component" value="Unassembled WGS sequence"/>
</dbReference>
<reference evidence="1 2" key="1">
    <citation type="journal article" date="2019" name="Commun. Biol.">
        <title>The bagworm genome reveals a unique fibroin gene that provides high tensile strength.</title>
        <authorList>
            <person name="Kono N."/>
            <person name="Nakamura H."/>
            <person name="Ohtoshi R."/>
            <person name="Tomita M."/>
            <person name="Numata K."/>
            <person name="Arakawa K."/>
        </authorList>
    </citation>
    <scope>NUCLEOTIDE SEQUENCE [LARGE SCALE GENOMIC DNA]</scope>
</reference>
<organism evidence="1 2">
    <name type="scientific">Eumeta variegata</name>
    <name type="common">Bagworm moth</name>
    <name type="synonym">Eumeta japonica</name>
    <dbReference type="NCBI Taxonomy" id="151549"/>
    <lineage>
        <taxon>Eukaryota</taxon>
        <taxon>Metazoa</taxon>
        <taxon>Ecdysozoa</taxon>
        <taxon>Arthropoda</taxon>
        <taxon>Hexapoda</taxon>
        <taxon>Insecta</taxon>
        <taxon>Pterygota</taxon>
        <taxon>Neoptera</taxon>
        <taxon>Endopterygota</taxon>
        <taxon>Lepidoptera</taxon>
        <taxon>Glossata</taxon>
        <taxon>Ditrysia</taxon>
        <taxon>Tineoidea</taxon>
        <taxon>Psychidae</taxon>
        <taxon>Oiketicinae</taxon>
        <taxon>Eumeta</taxon>
    </lineage>
</organism>
<dbReference type="PANTHER" id="PTHR37984:SF5">
    <property type="entry name" value="PROTEIN NYNRIN-LIKE"/>
    <property type="match status" value="1"/>
</dbReference>
<name>A0A4C1WSI1_EUMVA</name>
<dbReference type="OrthoDB" id="8022549at2759"/>
<protein>
    <recommendedName>
        <fullName evidence="3">Reverse transcriptase RNase H-like domain-containing protein</fullName>
    </recommendedName>
</protein>
<dbReference type="AlphaFoldDB" id="A0A4C1WSI1"/>
<dbReference type="EMBL" id="BGZK01000615">
    <property type="protein sequence ID" value="GBP53095.1"/>
    <property type="molecule type" value="Genomic_DNA"/>
</dbReference>
<evidence type="ECO:0000313" key="2">
    <source>
        <dbReference type="Proteomes" id="UP000299102"/>
    </source>
</evidence>
<dbReference type="InterPro" id="IPR050951">
    <property type="entry name" value="Retrovirus_Pol_polyprotein"/>
</dbReference>
<sequence>MGKEFVIYSDHKPLENLNIKARTDEELGDLMHYLSQYNFKVKYNAGQSNQEADCLSRNPVLEPDENTDDFLRVVNLINLKDIKDDQHAAPLQRCSIRDLLERPLKLTVPEGGAAAVTERLRLRNERR</sequence>
<evidence type="ECO:0000313" key="1">
    <source>
        <dbReference type="EMBL" id="GBP53095.1"/>
    </source>
</evidence>
<proteinExistence type="predicted"/>